<sequence>MLVLKNVNGYDGRGGLLQNAAIFIENGRFGKIGEYVRTPEGCEVLDMAGMILTPGLIDVHTHLGVQEQGVGVEGRDYNETSSAVTPQVRTLDGINPMETGFIDARQAGVTTVQVMPGSANVIGGETVVLKTAGDIVDEMVLKCPAGLKAATGENPKREHGQKGRPPVTRMGIAALLREELIKTQDYLEERKKGKAERNLGLETLAKVLNKEIPMRIHAHRADDIATVLRLKREFDFNLTIEHCTEGHLIAPFIAKHQVRVSVGPTMSARSKVELANKGWHTLVALAEAGVPFSITTDHPIVSIEHLMACVILAVKAGVREELALQAVTLNAALHLGVEDRVGSVEEGKDADFVVWSGDPFDLRSRVLMTFINGVQV</sequence>
<dbReference type="PANTHER" id="PTHR43135:SF3">
    <property type="entry name" value="ALPHA-D-RIBOSE 1-METHYLPHOSPHONATE 5-TRIPHOSPHATE DIPHOSPHATASE"/>
    <property type="match status" value="1"/>
</dbReference>
<evidence type="ECO:0000313" key="3">
    <source>
        <dbReference type="Proteomes" id="UP001341444"/>
    </source>
</evidence>
<name>A0ABU6MG79_9BACI</name>
<feature type="domain" description="Amidohydrolase-related" evidence="1">
    <location>
        <begin position="51"/>
        <end position="376"/>
    </location>
</feature>
<keyword evidence="3" id="KW-1185">Reference proteome</keyword>
<evidence type="ECO:0000259" key="1">
    <source>
        <dbReference type="Pfam" id="PF01979"/>
    </source>
</evidence>
<dbReference type="Proteomes" id="UP001341444">
    <property type="component" value="Unassembled WGS sequence"/>
</dbReference>
<dbReference type="InterPro" id="IPR051781">
    <property type="entry name" value="Metallo-dep_Hydrolase"/>
</dbReference>
<comment type="caution">
    <text evidence="2">The sequence shown here is derived from an EMBL/GenBank/DDBJ whole genome shotgun (WGS) entry which is preliminary data.</text>
</comment>
<reference evidence="2 3" key="1">
    <citation type="submission" date="2023-03" db="EMBL/GenBank/DDBJ databases">
        <title>Bacillus Genome Sequencing.</title>
        <authorList>
            <person name="Dunlap C."/>
        </authorList>
    </citation>
    <scope>NUCLEOTIDE SEQUENCE [LARGE SCALE GENOMIC DNA]</scope>
    <source>
        <strain evidence="2 3">B-23453</strain>
    </source>
</reference>
<dbReference type="InterPro" id="IPR011059">
    <property type="entry name" value="Metal-dep_hydrolase_composite"/>
</dbReference>
<dbReference type="CDD" id="cd01309">
    <property type="entry name" value="Met_dep_hydrolase_C"/>
    <property type="match status" value="1"/>
</dbReference>
<dbReference type="Gene3D" id="3.20.20.140">
    <property type="entry name" value="Metal-dependent hydrolases"/>
    <property type="match status" value="1"/>
</dbReference>
<protein>
    <submittedName>
        <fullName evidence="2">Amidohydrolase</fullName>
    </submittedName>
</protein>
<dbReference type="EMBL" id="JARMAB010000012">
    <property type="protein sequence ID" value="MED1203424.1"/>
    <property type="molecule type" value="Genomic_DNA"/>
</dbReference>
<dbReference type="SUPFAM" id="SSF51338">
    <property type="entry name" value="Composite domain of metallo-dependent hydrolases"/>
    <property type="match status" value="1"/>
</dbReference>
<evidence type="ECO:0000313" key="2">
    <source>
        <dbReference type="EMBL" id="MED1203424.1"/>
    </source>
</evidence>
<dbReference type="InterPro" id="IPR006680">
    <property type="entry name" value="Amidohydro-rel"/>
</dbReference>
<gene>
    <name evidence="2" type="ORF">P4T90_10070</name>
</gene>
<dbReference type="InterPro" id="IPR032466">
    <property type="entry name" value="Metal_Hydrolase"/>
</dbReference>
<dbReference type="SUPFAM" id="SSF51556">
    <property type="entry name" value="Metallo-dependent hydrolases"/>
    <property type="match status" value="1"/>
</dbReference>
<organism evidence="2 3">
    <name type="scientific">Heyndrickxia acidicola</name>
    <dbReference type="NCBI Taxonomy" id="209389"/>
    <lineage>
        <taxon>Bacteria</taxon>
        <taxon>Bacillati</taxon>
        <taxon>Bacillota</taxon>
        <taxon>Bacilli</taxon>
        <taxon>Bacillales</taxon>
        <taxon>Bacillaceae</taxon>
        <taxon>Heyndrickxia</taxon>
    </lineage>
</organism>
<dbReference type="Pfam" id="PF01979">
    <property type="entry name" value="Amidohydro_1"/>
    <property type="match status" value="1"/>
</dbReference>
<proteinExistence type="predicted"/>
<dbReference type="RefSeq" id="WP_066268839.1">
    <property type="nucleotide sequence ID" value="NZ_JARMAB010000012.1"/>
</dbReference>
<accession>A0ABU6MG79</accession>
<dbReference type="PANTHER" id="PTHR43135">
    <property type="entry name" value="ALPHA-D-RIBOSE 1-METHYLPHOSPHONATE 5-TRIPHOSPHATE DIPHOSPHATASE"/>
    <property type="match status" value="1"/>
</dbReference>